<keyword evidence="2" id="KW-1185">Reference proteome</keyword>
<dbReference type="EMBL" id="CM018040">
    <property type="protein sequence ID" value="KAA8535325.1"/>
    <property type="molecule type" value="Genomic_DNA"/>
</dbReference>
<dbReference type="OrthoDB" id="1750196at2759"/>
<evidence type="ECO:0000313" key="1">
    <source>
        <dbReference type="EMBL" id="KAA8535325.1"/>
    </source>
</evidence>
<name>A0A5J5AW42_9ASTE</name>
<protein>
    <submittedName>
        <fullName evidence="1">Uncharacterized protein</fullName>
    </submittedName>
</protein>
<proteinExistence type="predicted"/>
<evidence type="ECO:0000313" key="2">
    <source>
        <dbReference type="Proteomes" id="UP000325577"/>
    </source>
</evidence>
<dbReference type="Proteomes" id="UP000325577">
    <property type="component" value="Linkage Group LG17"/>
</dbReference>
<dbReference type="AlphaFoldDB" id="A0A5J5AW42"/>
<organism evidence="1 2">
    <name type="scientific">Nyssa sinensis</name>
    <dbReference type="NCBI Taxonomy" id="561372"/>
    <lineage>
        <taxon>Eukaryota</taxon>
        <taxon>Viridiplantae</taxon>
        <taxon>Streptophyta</taxon>
        <taxon>Embryophyta</taxon>
        <taxon>Tracheophyta</taxon>
        <taxon>Spermatophyta</taxon>
        <taxon>Magnoliopsida</taxon>
        <taxon>eudicotyledons</taxon>
        <taxon>Gunneridae</taxon>
        <taxon>Pentapetalae</taxon>
        <taxon>asterids</taxon>
        <taxon>Cornales</taxon>
        <taxon>Nyssaceae</taxon>
        <taxon>Nyssa</taxon>
    </lineage>
</organism>
<gene>
    <name evidence="1" type="ORF">F0562_030328</name>
</gene>
<sequence length="148" mass="16888">MDPPRSVQQSLYLAVPTMQEASRLKASDSHQGFNKDVEDKKMASKLESLKEQVWSIQGIEAYGSTNFSDLCFFPDLKLPPKYMRPQEGGVKEDADWLHNSWNQENGLSVEPCQKECKKRYPGGTAMEKADLLCSKWQEYVQDSIIQSH</sequence>
<reference evidence="1 2" key="1">
    <citation type="submission" date="2019-09" db="EMBL/GenBank/DDBJ databases">
        <title>A chromosome-level genome assembly of the Chinese tupelo Nyssa sinensis.</title>
        <authorList>
            <person name="Yang X."/>
            <person name="Kang M."/>
            <person name="Yang Y."/>
            <person name="Xiong H."/>
            <person name="Wang M."/>
            <person name="Zhang Z."/>
            <person name="Wang Z."/>
            <person name="Wu H."/>
            <person name="Ma T."/>
            <person name="Liu J."/>
            <person name="Xi Z."/>
        </authorList>
    </citation>
    <scope>NUCLEOTIDE SEQUENCE [LARGE SCALE GENOMIC DNA]</scope>
    <source>
        <strain evidence="1">J267</strain>
        <tissue evidence="1">Leaf</tissue>
    </source>
</reference>
<accession>A0A5J5AW42</accession>